<gene>
    <name evidence="4" type="ORF">AYI68_g7199</name>
</gene>
<dbReference type="EMBL" id="LSSL01005606">
    <property type="protein sequence ID" value="OLY78747.1"/>
    <property type="molecule type" value="Genomic_DNA"/>
</dbReference>
<dbReference type="SUPFAM" id="SSF50494">
    <property type="entry name" value="Trypsin-like serine proteases"/>
    <property type="match status" value="1"/>
</dbReference>
<proteinExistence type="predicted"/>
<dbReference type="InterPro" id="IPR001254">
    <property type="entry name" value="Trypsin_dom"/>
</dbReference>
<dbReference type="Proteomes" id="UP000187455">
    <property type="component" value="Unassembled WGS sequence"/>
</dbReference>
<dbReference type="AlphaFoldDB" id="A0A1R0GPC7"/>
<dbReference type="InterPro" id="IPR043504">
    <property type="entry name" value="Peptidase_S1_PA_chymotrypsin"/>
</dbReference>
<evidence type="ECO:0000313" key="5">
    <source>
        <dbReference type="Proteomes" id="UP000187455"/>
    </source>
</evidence>
<dbReference type="STRING" id="133383.A0A1R0GPC7"/>
<evidence type="ECO:0000259" key="3">
    <source>
        <dbReference type="Pfam" id="PF00089"/>
    </source>
</evidence>
<dbReference type="InterPro" id="IPR050430">
    <property type="entry name" value="Peptidase_S1"/>
</dbReference>
<reference evidence="4 5" key="1">
    <citation type="journal article" date="2016" name="Mol. Biol. Evol.">
        <title>Genome-Wide Survey of Gut Fungi (Harpellales) Reveals the First Horizontally Transferred Ubiquitin Gene from a Mosquito Host.</title>
        <authorList>
            <person name="Wang Y."/>
            <person name="White M.M."/>
            <person name="Kvist S."/>
            <person name="Moncalvo J.M."/>
        </authorList>
    </citation>
    <scope>NUCLEOTIDE SEQUENCE [LARGE SCALE GENOMIC DNA]</scope>
    <source>
        <strain evidence="4 5">ALG-7-W6</strain>
    </source>
</reference>
<dbReference type="GO" id="GO:0006508">
    <property type="term" value="P:proteolysis"/>
    <property type="evidence" value="ECO:0007669"/>
    <property type="project" value="InterPro"/>
</dbReference>
<dbReference type="GO" id="GO:0004252">
    <property type="term" value="F:serine-type endopeptidase activity"/>
    <property type="evidence" value="ECO:0007669"/>
    <property type="project" value="InterPro"/>
</dbReference>
<dbReference type="InterPro" id="IPR009003">
    <property type="entry name" value="Peptidase_S1_PA"/>
</dbReference>
<dbReference type="PANTHER" id="PTHR24276">
    <property type="entry name" value="POLYSERASE-RELATED"/>
    <property type="match status" value="1"/>
</dbReference>
<dbReference type="OrthoDB" id="7468414at2759"/>
<sequence>MLFMNIYQCVCLLTFSFVFSHPSDIDHNESPTSATGAIQRIQMRRYPNYVVKIKEKIGKDEKYVCDGVLVSNSRIVTAATCIQKPETAYKVYLFDRSLGRYSEPLPVVFSAIHKNFDDDNITGRKDNNVAIFVLENPVNINNFIDISNDSNSENYYLASNDNMPVKYERRVSLDGYNAKFTDCYECLVLVSLKTKNSRFTPGSPVFSYDGETLNLLGIINYFEDFGKSKNNELQRIVVTRLDSFRYFALTYNSNGKSLNKDMYLKSVNEKKATDIIGVKKSSVENNKEGLKFLIAAINDKN</sequence>
<evidence type="ECO:0000256" key="1">
    <source>
        <dbReference type="ARBA" id="ARBA00023157"/>
    </source>
</evidence>
<evidence type="ECO:0000313" key="4">
    <source>
        <dbReference type="EMBL" id="OLY78747.1"/>
    </source>
</evidence>
<keyword evidence="5" id="KW-1185">Reference proteome</keyword>
<keyword evidence="1" id="KW-1015">Disulfide bond</keyword>
<organism evidence="4 5">
    <name type="scientific">Smittium mucronatum</name>
    <dbReference type="NCBI Taxonomy" id="133383"/>
    <lineage>
        <taxon>Eukaryota</taxon>
        <taxon>Fungi</taxon>
        <taxon>Fungi incertae sedis</taxon>
        <taxon>Zoopagomycota</taxon>
        <taxon>Kickxellomycotina</taxon>
        <taxon>Harpellomycetes</taxon>
        <taxon>Harpellales</taxon>
        <taxon>Legeriomycetaceae</taxon>
        <taxon>Smittium</taxon>
    </lineage>
</organism>
<protein>
    <recommendedName>
        <fullName evidence="3">Peptidase S1 domain-containing protein</fullName>
    </recommendedName>
</protein>
<dbReference type="PANTHER" id="PTHR24276:SF96">
    <property type="entry name" value="PEPTIDASE S1 DOMAIN-CONTAINING PROTEIN"/>
    <property type="match status" value="1"/>
</dbReference>
<feature type="signal peptide" evidence="2">
    <location>
        <begin position="1"/>
        <end position="20"/>
    </location>
</feature>
<feature type="domain" description="Peptidase S1" evidence="3">
    <location>
        <begin position="49"/>
        <end position="151"/>
    </location>
</feature>
<comment type="caution">
    <text evidence="4">The sequence shown here is derived from an EMBL/GenBank/DDBJ whole genome shotgun (WGS) entry which is preliminary data.</text>
</comment>
<dbReference type="Pfam" id="PF00089">
    <property type="entry name" value="Trypsin"/>
    <property type="match status" value="1"/>
</dbReference>
<dbReference type="Gene3D" id="2.40.10.10">
    <property type="entry name" value="Trypsin-like serine proteases"/>
    <property type="match status" value="1"/>
</dbReference>
<accession>A0A1R0GPC7</accession>
<feature type="chain" id="PRO_5011960630" description="Peptidase S1 domain-containing protein" evidence="2">
    <location>
        <begin position="21"/>
        <end position="301"/>
    </location>
</feature>
<evidence type="ECO:0000256" key="2">
    <source>
        <dbReference type="SAM" id="SignalP"/>
    </source>
</evidence>
<name>A0A1R0GPC7_9FUNG</name>
<keyword evidence="2" id="KW-0732">Signal</keyword>